<name>A0A316D5R8_9BACL</name>
<sequence>MSQVVLPKNVVEFVRTESGSHLLLLLLEHSFGHSLQRINHIERANMAREYGNDSTVELDLELLLDHLSLIRVVSNLNSRAEESLINYWSSEDGSISLADARRYVADALRIAPQKHPERGRAYKNLAYLLLARNKTQAACELIGKAMEVFQQNGLMEQIEELLEMISIRTEMECKMLQENIAAVLREMEVELS</sequence>
<dbReference type="Gene3D" id="1.25.40.10">
    <property type="entry name" value="Tetratricopeptide repeat domain"/>
    <property type="match status" value="1"/>
</dbReference>
<evidence type="ECO:0008006" key="3">
    <source>
        <dbReference type="Google" id="ProtNLM"/>
    </source>
</evidence>
<dbReference type="SUPFAM" id="SSF48452">
    <property type="entry name" value="TPR-like"/>
    <property type="match status" value="1"/>
</dbReference>
<organism evidence="1 2">
    <name type="scientific">Tumebacillus permanentifrigoris</name>
    <dbReference type="NCBI Taxonomy" id="378543"/>
    <lineage>
        <taxon>Bacteria</taxon>
        <taxon>Bacillati</taxon>
        <taxon>Bacillota</taxon>
        <taxon>Bacilli</taxon>
        <taxon>Bacillales</taxon>
        <taxon>Alicyclobacillaceae</taxon>
        <taxon>Tumebacillus</taxon>
    </lineage>
</organism>
<protein>
    <recommendedName>
        <fullName evidence="3">Tetratricopeptide repeat protein</fullName>
    </recommendedName>
</protein>
<accession>A0A316D5R8</accession>
<gene>
    <name evidence="1" type="ORF">C7459_11477</name>
</gene>
<evidence type="ECO:0000313" key="2">
    <source>
        <dbReference type="Proteomes" id="UP000245634"/>
    </source>
</evidence>
<dbReference type="AlphaFoldDB" id="A0A316D5R8"/>
<reference evidence="1 2" key="1">
    <citation type="submission" date="2018-05" db="EMBL/GenBank/DDBJ databases">
        <title>Genomic Encyclopedia of Type Strains, Phase IV (KMG-IV): sequencing the most valuable type-strain genomes for metagenomic binning, comparative biology and taxonomic classification.</title>
        <authorList>
            <person name="Goeker M."/>
        </authorList>
    </citation>
    <scope>NUCLEOTIDE SEQUENCE [LARGE SCALE GENOMIC DNA]</scope>
    <source>
        <strain evidence="1 2">DSM 18773</strain>
    </source>
</reference>
<proteinExistence type="predicted"/>
<dbReference type="Proteomes" id="UP000245634">
    <property type="component" value="Unassembled WGS sequence"/>
</dbReference>
<dbReference type="EMBL" id="QGGL01000014">
    <property type="protein sequence ID" value="PWK09011.1"/>
    <property type="molecule type" value="Genomic_DNA"/>
</dbReference>
<evidence type="ECO:0000313" key="1">
    <source>
        <dbReference type="EMBL" id="PWK09011.1"/>
    </source>
</evidence>
<dbReference type="RefSeq" id="WP_109690263.1">
    <property type="nucleotide sequence ID" value="NZ_QGGL01000014.1"/>
</dbReference>
<keyword evidence="2" id="KW-1185">Reference proteome</keyword>
<comment type="caution">
    <text evidence="1">The sequence shown here is derived from an EMBL/GenBank/DDBJ whole genome shotgun (WGS) entry which is preliminary data.</text>
</comment>
<dbReference type="InterPro" id="IPR011990">
    <property type="entry name" value="TPR-like_helical_dom_sf"/>
</dbReference>